<accession>C9YGY9</accession>
<gene>
    <name evidence="1" type="ORF">Csp_B20390</name>
</gene>
<evidence type="ECO:0000313" key="1">
    <source>
        <dbReference type="EMBL" id="CBA33704.1"/>
    </source>
</evidence>
<reference evidence="1" key="1">
    <citation type="journal article" date="2010" name="Nature">
        <title>The Dynamic genome of Hydra.</title>
        <authorList>
            <person name="Chapman J.A."/>
            <person name="Kirkness E.F."/>
            <person name="Simakov O."/>
            <person name="Hampson S.E."/>
            <person name="Mitros T."/>
            <person name="Weinmaier T."/>
            <person name="Rattei T."/>
            <person name="Balasubramanian P.G."/>
            <person name="Borman J."/>
            <person name="Busam D."/>
            <person name="Disbennett K."/>
            <person name="Pfannkoch C."/>
            <person name="Sumin N."/>
            <person name="Sutton G."/>
            <person name="Viswanathan L."/>
            <person name="Walenz B."/>
            <person name="Goodstein D.M."/>
            <person name="Hellsten U."/>
            <person name="Kawashima T."/>
            <person name="Prochnik S.E."/>
            <person name="Putnam N.H."/>
            <person name="Shu S."/>
            <person name="Blumberg B."/>
            <person name="Dana C.E."/>
            <person name="Gee L."/>
            <person name="Kibler D.F."/>
            <person name="Law L."/>
            <person name="Lindgens D."/>
            <person name="Martinez D.E."/>
            <person name="Peng J."/>
            <person name="Wigge P.A."/>
            <person name="Bertulat B."/>
            <person name="Guder C."/>
            <person name="Nakamura Y."/>
            <person name="Ozbek S."/>
            <person name="Watanabe H."/>
            <person name="Khalturin K."/>
            <person name="Hemmrich G."/>
            <person name="Franke A."/>
            <person name="Augustin R."/>
            <person name="Fraune S."/>
            <person name="Hayakawa E."/>
            <person name="Hayakawa S."/>
            <person name="Hirose M."/>
            <person name="Hwang J."/>
            <person name="Ikeo K."/>
            <person name="Nishimiya-Fujisawa C."/>
            <person name="Ogura A."/>
            <person name="Takahashi T."/>
            <person name="Steinmetz P.R."/>
            <person name="Zhang X."/>
            <person name="Aufschnaiter R."/>
            <person name="Eder M.K."/>
            <person name="Gorny A.K."/>
            <person name="Salvenmoser W."/>
            <person name="Heimberg A.M."/>
            <person name="Wheeler B.M."/>
            <person name="Peterson K.J."/>
            <person name="Boettger A."/>
            <person name="Tischler P."/>
            <person name="Wolf A."/>
            <person name="Gojobori T."/>
            <person name="Remington K.A."/>
            <person name="Strausberg R.L."/>
            <person name="Venter J."/>
            <person name="Technau U."/>
            <person name="Hobmayer B."/>
            <person name="Bosch T.C."/>
            <person name="Holstein T.W."/>
            <person name="Fujisawa T."/>
            <person name="Bode H.R."/>
            <person name="David C.N."/>
            <person name="Rokhsar D.S."/>
            <person name="Steele R.E."/>
        </authorList>
    </citation>
    <scope>NUCLEOTIDE SEQUENCE</scope>
</reference>
<dbReference type="EMBL" id="FN543108">
    <property type="protein sequence ID" value="CBA33704.1"/>
    <property type="molecule type" value="Genomic_DNA"/>
</dbReference>
<organism evidence="1">
    <name type="scientific">Curvibacter symbiont subsp. Hydra magnipapillata</name>
    <dbReference type="NCBI Taxonomy" id="667019"/>
    <lineage>
        <taxon>Bacteria</taxon>
        <taxon>Pseudomonadati</taxon>
        <taxon>Pseudomonadota</taxon>
        <taxon>Betaproteobacteria</taxon>
        <taxon>Burkholderiales</taxon>
        <taxon>Comamonadaceae</taxon>
        <taxon>Curvibacter</taxon>
    </lineage>
</organism>
<dbReference type="AlphaFoldDB" id="C9YGY9"/>
<name>C9YGY9_CURXX</name>
<proteinExistence type="predicted"/>
<protein>
    <submittedName>
        <fullName evidence="1">Uncharacterized protein</fullName>
    </submittedName>
</protein>
<sequence>MSRGVPSKVLVLQATEKLQWIVLSHAWPNVRKTTQSARRVY</sequence>